<evidence type="ECO:0000256" key="1">
    <source>
        <dbReference type="ARBA" id="ARBA00006471"/>
    </source>
</evidence>
<dbReference type="HAMAP" id="MF_01302_B">
    <property type="entry name" value="Ribosomal_uS8_B"/>
    <property type="match status" value="1"/>
</dbReference>
<dbReference type="GO" id="GO:0005737">
    <property type="term" value="C:cytoplasm"/>
    <property type="evidence" value="ECO:0007669"/>
    <property type="project" value="UniProtKB-ARBA"/>
</dbReference>
<proteinExistence type="inferred from homology"/>
<dbReference type="InterPro" id="IPR035987">
    <property type="entry name" value="Ribosomal_uS8_sf"/>
</dbReference>
<dbReference type="GO" id="GO:1990904">
    <property type="term" value="C:ribonucleoprotein complex"/>
    <property type="evidence" value="ECO:0007669"/>
    <property type="project" value="UniProtKB-KW"/>
</dbReference>
<dbReference type="Gene3D" id="3.30.1490.10">
    <property type="match status" value="1"/>
</dbReference>
<keyword evidence="2 4" id="KW-0689">Ribosomal protein</keyword>
<dbReference type="GO" id="GO:0006412">
    <property type="term" value="P:translation"/>
    <property type="evidence" value="ECO:0007669"/>
    <property type="project" value="InterPro"/>
</dbReference>
<evidence type="ECO:0000313" key="4">
    <source>
        <dbReference type="EMBL" id="KUG28670.1"/>
    </source>
</evidence>
<dbReference type="SUPFAM" id="SSF56047">
    <property type="entry name" value="Ribosomal protein S8"/>
    <property type="match status" value="1"/>
</dbReference>
<dbReference type="InterPro" id="IPR047863">
    <property type="entry name" value="Ribosomal_uS8_CS"/>
</dbReference>
<comment type="caution">
    <text evidence="4">The sequence shown here is derived from an EMBL/GenBank/DDBJ whole genome shotgun (WGS) entry which is preliminary data.</text>
</comment>
<dbReference type="Pfam" id="PF00410">
    <property type="entry name" value="Ribosomal_S8"/>
    <property type="match status" value="1"/>
</dbReference>
<gene>
    <name evidence="4" type="ORF">ASZ90_001453</name>
</gene>
<dbReference type="GO" id="GO:0003735">
    <property type="term" value="F:structural constituent of ribosome"/>
    <property type="evidence" value="ECO:0007669"/>
    <property type="project" value="InterPro"/>
</dbReference>
<dbReference type="AlphaFoldDB" id="A0A0W8G6N1"/>
<dbReference type="FunFam" id="3.30.1490.10:FF:000001">
    <property type="entry name" value="30S ribosomal protein S8"/>
    <property type="match status" value="1"/>
</dbReference>
<dbReference type="PROSITE" id="PS00053">
    <property type="entry name" value="RIBOSOMAL_S8"/>
    <property type="match status" value="1"/>
</dbReference>
<evidence type="ECO:0000256" key="3">
    <source>
        <dbReference type="ARBA" id="ARBA00023274"/>
    </source>
</evidence>
<organism evidence="4">
    <name type="scientific">hydrocarbon metagenome</name>
    <dbReference type="NCBI Taxonomy" id="938273"/>
    <lineage>
        <taxon>unclassified sequences</taxon>
        <taxon>metagenomes</taxon>
        <taxon>ecological metagenomes</taxon>
    </lineage>
</organism>
<accession>A0A0W8G6N1</accession>
<dbReference type="EMBL" id="LNQE01000194">
    <property type="protein sequence ID" value="KUG28670.1"/>
    <property type="molecule type" value="Genomic_DNA"/>
</dbReference>
<reference evidence="4" key="1">
    <citation type="journal article" date="2015" name="Proc. Natl. Acad. Sci. U.S.A.">
        <title>Networks of energetic and metabolic interactions define dynamics in microbial communities.</title>
        <authorList>
            <person name="Embree M."/>
            <person name="Liu J.K."/>
            <person name="Al-Bassam M.M."/>
            <person name="Zengler K."/>
        </authorList>
    </citation>
    <scope>NUCLEOTIDE SEQUENCE</scope>
</reference>
<dbReference type="GO" id="GO:0005840">
    <property type="term" value="C:ribosome"/>
    <property type="evidence" value="ECO:0007669"/>
    <property type="project" value="UniProtKB-KW"/>
</dbReference>
<name>A0A0W8G6N1_9ZZZZ</name>
<comment type="similarity">
    <text evidence="1">Belongs to the universal ribosomal protein uS8 family.</text>
</comment>
<protein>
    <submittedName>
        <fullName evidence="4">Ssu ribosomal protein s8p (S15ae)</fullName>
    </submittedName>
</protein>
<evidence type="ECO:0000256" key="2">
    <source>
        <dbReference type="ARBA" id="ARBA00022980"/>
    </source>
</evidence>
<dbReference type="InterPro" id="IPR000630">
    <property type="entry name" value="Ribosomal_uS8"/>
</dbReference>
<dbReference type="Gene3D" id="3.30.1370.30">
    <property type="match status" value="1"/>
</dbReference>
<keyword evidence="3" id="KW-0687">Ribonucleoprotein</keyword>
<sequence length="127" mass="13430">MSVVDPIADMLARIRNAHQALHASLVMPASKMKASIAAILKDEGYIADCAVEGLNLNITLKYSSGKPTISGLKKISKPGRRVYVGAEGIPDVQNGLGISILSTSRGVLTAATAREQRVGGELLCEIW</sequence>
<dbReference type="NCBIfam" id="NF001109">
    <property type="entry name" value="PRK00136.1"/>
    <property type="match status" value="1"/>
</dbReference>
<dbReference type="PANTHER" id="PTHR11758">
    <property type="entry name" value="40S RIBOSOMAL PROTEIN S15A"/>
    <property type="match status" value="1"/>
</dbReference>